<dbReference type="Pfam" id="PF03703">
    <property type="entry name" value="bPH_2"/>
    <property type="match status" value="1"/>
</dbReference>
<sequence>MAEKPLLTAPRDYHVEFDRENGYKYSCCMASAAATLGTAGLALLCLPCFPWRQRKEINAQKCTITDERVVLESGWINRSTRNIPLDRIQDINVTENLVQRCFGVTGVEIQTAGGGNGPHSEAYLIVPLDASMVRDTIMSRRD</sequence>
<dbReference type="eggNOG" id="ENOG502T314">
    <property type="taxonomic scope" value="Eukaryota"/>
</dbReference>
<evidence type="ECO:0000313" key="4">
    <source>
        <dbReference type="Proteomes" id="UP000019132"/>
    </source>
</evidence>
<dbReference type="EMBL" id="GL376585">
    <property type="status" value="NOT_ANNOTATED_CDS"/>
    <property type="molecule type" value="Genomic_DNA"/>
</dbReference>
<reference evidence="4" key="1">
    <citation type="journal article" date="2010" name="Genome Biol.">
        <title>Genome sequence of the necrotrophic plant pathogen Pythium ultimum reveals original pathogenicity mechanisms and effector repertoire.</title>
        <authorList>
            <person name="Levesque C.A."/>
            <person name="Brouwer H."/>
            <person name="Cano L."/>
            <person name="Hamilton J.P."/>
            <person name="Holt C."/>
            <person name="Huitema E."/>
            <person name="Raffaele S."/>
            <person name="Robideau G.P."/>
            <person name="Thines M."/>
            <person name="Win J."/>
            <person name="Zerillo M.M."/>
            <person name="Beakes G.W."/>
            <person name="Boore J.L."/>
            <person name="Busam D."/>
            <person name="Dumas B."/>
            <person name="Ferriera S."/>
            <person name="Fuerstenberg S.I."/>
            <person name="Gachon C.M."/>
            <person name="Gaulin E."/>
            <person name="Govers F."/>
            <person name="Grenville-Briggs L."/>
            <person name="Horner N."/>
            <person name="Hostetler J."/>
            <person name="Jiang R.H."/>
            <person name="Johnson J."/>
            <person name="Krajaejun T."/>
            <person name="Lin H."/>
            <person name="Meijer H.J."/>
            <person name="Moore B."/>
            <person name="Morris P."/>
            <person name="Phuntmart V."/>
            <person name="Puiu D."/>
            <person name="Shetty J."/>
            <person name="Stajich J.E."/>
            <person name="Tripathy S."/>
            <person name="Wawra S."/>
            <person name="van West P."/>
            <person name="Whitty B.R."/>
            <person name="Coutinho P.M."/>
            <person name="Henrissat B."/>
            <person name="Martin F."/>
            <person name="Thomas P.D."/>
            <person name="Tyler B.M."/>
            <person name="De Vries R.P."/>
            <person name="Kamoun S."/>
            <person name="Yandell M."/>
            <person name="Tisserat N."/>
            <person name="Buell C.R."/>
        </authorList>
    </citation>
    <scope>NUCLEOTIDE SEQUENCE</scope>
    <source>
        <strain evidence="4">DAOM:BR144</strain>
    </source>
</reference>
<dbReference type="VEuPathDB" id="FungiDB:PYU1_G007611"/>
<keyword evidence="1" id="KW-0472">Membrane</keyword>
<dbReference type="AlphaFoldDB" id="K3WRN3"/>
<feature type="domain" description="YdbS-like PH" evidence="2">
    <location>
        <begin position="62"/>
        <end position="126"/>
    </location>
</feature>
<dbReference type="HOGENOM" id="CLU_1819703_0_0_1"/>
<dbReference type="InParanoid" id="K3WRN3"/>
<dbReference type="PANTHER" id="PTHR34473">
    <property type="entry name" value="UPF0699 TRANSMEMBRANE PROTEIN YDBS"/>
    <property type="match status" value="1"/>
</dbReference>
<reference evidence="3" key="3">
    <citation type="submission" date="2015-02" db="UniProtKB">
        <authorList>
            <consortium name="EnsemblProtists"/>
        </authorList>
    </citation>
    <scope>IDENTIFICATION</scope>
    <source>
        <strain evidence="3">DAOM BR144</strain>
    </source>
</reference>
<accession>K3WRN3</accession>
<organism evidence="3 4">
    <name type="scientific">Globisporangium ultimum (strain ATCC 200006 / CBS 805.95 / DAOM BR144)</name>
    <name type="common">Pythium ultimum</name>
    <dbReference type="NCBI Taxonomy" id="431595"/>
    <lineage>
        <taxon>Eukaryota</taxon>
        <taxon>Sar</taxon>
        <taxon>Stramenopiles</taxon>
        <taxon>Oomycota</taxon>
        <taxon>Peronosporomycetes</taxon>
        <taxon>Pythiales</taxon>
        <taxon>Pythiaceae</taxon>
        <taxon>Globisporangium</taxon>
    </lineage>
</organism>
<dbReference type="Proteomes" id="UP000019132">
    <property type="component" value="Unassembled WGS sequence"/>
</dbReference>
<keyword evidence="1" id="KW-1133">Transmembrane helix</keyword>
<name>K3WRN3_GLOUD</name>
<reference evidence="4" key="2">
    <citation type="submission" date="2010-04" db="EMBL/GenBank/DDBJ databases">
        <authorList>
            <person name="Buell R."/>
            <person name="Hamilton J."/>
            <person name="Hostetler J."/>
        </authorList>
    </citation>
    <scope>NUCLEOTIDE SEQUENCE [LARGE SCALE GENOMIC DNA]</scope>
    <source>
        <strain evidence="4">DAOM:BR144</strain>
    </source>
</reference>
<keyword evidence="1" id="KW-0812">Transmembrane</keyword>
<evidence type="ECO:0000256" key="1">
    <source>
        <dbReference type="SAM" id="Phobius"/>
    </source>
</evidence>
<evidence type="ECO:0000259" key="2">
    <source>
        <dbReference type="Pfam" id="PF03703"/>
    </source>
</evidence>
<protein>
    <recommendedName>
        <fullName evidence="2">YdbS-like PH domain-containing protein</fullName>
    </recommendedName>
</protein>
<dbReference type="EnsemblProtists" id="PYU1_T007627">
    <property type="protein sequence ID" value="PYU1_T007627"/>
    <property type="gene ID" value="PYU1_G007611"/>
</dbReference>
<dbReference type="InterPro" id="IPR005182">
    <property type="entry name" value="YdbS-like_PH"/>
</dbReference>
<proteinExistence type="predicted"/>
<evidence type="ECO:0000313" key="3">
    <source>
        <dbReference type="EnsemblProtists" id="PYU1_T007627"/>
    </source>
</evidence>
<dbReference type="PANTHER" id="PTHR34473:SF2">
    <property type="entry name" value="UPF0699 TRANSMEMBRANE PROTEIN YDBT"/>
    <property type="match status" value="1"/>
</dbReference>
<keyword evidence="4" id="KW-1185">Reference proteome</keyword>
<feature type="transmembrane region" description="Helical" evidence="1">
    <location>
        <begin position="23"/>
        <end position="46"/>
    </location>
</feature>